<evidence type="ECO:0000313" key="1">
    <source>
        <dbReference type="EMBL" id="KAK7391760.1"/>
    </source>
</evidence>
<gene>
    <name evidence="1" type="ORF">VNO78_20181</name>
</gene>
<name>A0AAN9SAU8_PSOTE</name>
<dbReference type="AlphaFoldDB" id="A0AAN9SAU8"/>
<comment type="caution">
    <text evidence="1">The sequence shown here is derived from an EMBL/GenBank/DDBJ whole genome shotgun (WGS) entry which is preliminary data.</text>
</comment>
<dbReference type="Proteomes" id="UP001386955">
    <property type="component" value="Unassembled WGS sequence"/>
</dbReference>
<sequence>MDMGAVVYQFKEQMKRLKVKGKEKGYLRVSFWETYSQAYRSDRALKRWRRRIPTVEGVIDSITHVMGEDHRLLKMMVQELKKNSDGVVEREKVCKMAPEVFFGMVVKKQAVKTLLELLW</sequence>
<protein>
    <submittedName>
        <fullName evidence="1">Uncharacterized protein</fullName>
    </submittedName>
</protein>
<reference evidence="1 2" key="1">
    <citation type="submission" date="2024-01" db="EMBL/GenBank/DDBJ databases">
        <title>The genomes of 5 underutilized Papilionoideae crops provide insights into root nodulation and disease resistanc.</title>
        <authorList>
            <person name="Jiang F."/>
        </authorList>
    </citation>
    <scope>NUCLEOTIDE SEQUENCE [LARGE SCALE GENOMIC DNA]</scope>
    <source>
        <strain evidence="1">DUOXIRENSHENG_FW03</strain>
        <tissue evidence="1">Leaves</tissue>
    </source>
</reference>
<proteinExistence type="predicted"/>
<dbReference type="EMBL" id="JAYMYS010000005">
    <property type="protein sequence ID" value="KAK7391760.1"/>
    <property type="molecule type" value="Genomic_DNA"/>
</dbReference>
<evidence type="ECO:0000313" key="2">
    <source>
        <dbReference type="Proteomes" id="UP001386955"/>
    </source>
</evidence>
<keyword evidence="2" id="KW-1185">Reference proteome</keyword>
<accession>A0AAN9SAU8</accession>
<organism evidence="1 2">
    <name type="scientific">Psophocarpus tetragonolobus</name>
    <name type="common">Winged bean</name>
    <name type="synonym">Dolichos tetragonolobus</name>
    <dbReference type="NCBI Taxonomy" id="3891"/>
    <lineage>
        <taxon>Eukaryota</taxon>
        <taxon>Viridiplantae</taxon>
        <taxon>Streptophyta</taxon>
        <taxon>Embryophyta</taxon>
        <taxon>Tracheophyta</taxon>
        <taxon>Spermatophyta</taxon>
        <taxon>Magnoliopsida</taxon>
        <taxon>eudicotyledons</taxon>
        <taxon>Gunneridae</taxon>
        <taxon>Pentapetalae</taxon>
        <taxon>rosids</taxon>
        <taxon>fabids</taxon>
        <taxon>Fabales</taxon>
        <taxon>Fabaceae</taxon>
        <taxon>Papilionoideae</taxon>
        <taxon>50 kb inversion clade</taxon>
        <taxon>NPAAA clade</taxon>
        <taxon>indigoferoid/millettioid clade</taxon>
        <taxon>Phaseoleae</taxon>
        <taxon>Psophocarpus</taxon>
    </lineage>
</organism>